<dbReference type="OrthoDB" id="5397734at2759"/>
<dbReference type="OMA" id="HPIWVSV"/>
<dbReference type="Proteomes" id="UP000054383">
    <property type="component" value="Unassembled WGS sequence"/>
</dbReference>
<sequence>MSNHQTSLSALNFRVKRPQHSWTQEERYLLCCLRRFFVLQYPQITRLFNEIYSTKIRAEGFSEGLKKSTVTTQWEDLGRRFHDDWKHAHHDVPFDQGPSHFNHIFQKIRTAAAALHIALVPRARDLDISRFGLMATTRRAQPAQPVQPAQRKMQTMPAASAQETTTDITEVHQLAIVAQENSCRPSQAATASKPRPHAEITDPIAHIRSYGLNRRAEFPRPNSSAEIPPLLWRFSNDDSAGINSKSGYIAYAFTENLGKIPRPEERLEEFPAWVWSHVNKKRIPSPFISTSMDPLVPLHRALRANKNSIFSLINPGQIEPNHIFLMKDLMKQYSIFTRGYYGTKEYIVWGSISRNAILMSLRVDELLEITNQHPDIKETLQLEVISESRTCKTHLFDRLAARTFDCDFQVGKTVGKLLKLLHLQKEYINDVATALNKSWKFANSEDTAQFLRGVNAGYNETAVPQTEPSSSPPSSNRLSGVGSMDDTDLTAKGDFVLVESSQRNCNDYEEPCNNRAIDESKVRESIDRLSILDSEEDNDMVIVSNTPCPSFKGKEIVRPTEKRPATTQFPVESKFRKTDGILFPSRNRPVAKRQISMFNPNSSSWSPIRDSDEPDTKVVVVKKEEVLPSIEEVEEMKTQTTPIKYRIKQSRSRSSSIESESTIRNDTPMSDRFGRER</sequence>
<accession>A0A0U1M4R4</accession>
<evidence type="ECO:0000256" key="1">
    <source>
        <dbReference type="SAM" id="MobiDB-lite"/>
    </source>
</evidence>
<feature type="compositionally biased region" description="Low complexity" evidence="1">
    <location>
        <begin position="652"/>
        <end position="664"/>
    </location>
</feature>
<evidence type="ECO:0000313" key="4">
    <source>
        <dbReference type="Proteomes" id="UP000054383"/>
    </source>
</evidence>
<dbReference type="EMBL" id="CVMT01000007">
    <property type="protein sequence ID" value="CRG90011.1"/>
    <property type="molecule type" value="Genomic_DNA"/>
</dbReference>
<dbReference type="AlphaFoldDB" id="A0A0U1M4R4"/>
<gene>
    <name evidence="3" type="ORF">PISL3812_07052</name>
</gene>
<dbReference type="InterPro" id="IPR056009">
    <property type="entry name" value="DUF7587"/>
</dbReference>
<evidence type="ECO:0000259" key="2">
    <source>
        <dbReference type="Pfam" id="PF24494"/>
    </source>
</evidence>
<feature type="region of interest" description="Disordered" evidence="1">
    <location>
        <begin position="644"/>
        <end position="677"/>
    </location>
</feature>
<reference evidence="3 4" key="1">
    <citation type="submission" date="2015-04" db="EMBL/GenBank/DDBJ databases">
        <authorList>
            <person name="Syromyatnikov M.Y."/>
            <person name="Popov V.N."/>
        </authorList>
    </citation>
    <scope>NUCLEOTIDE SEQUENCE [LARGE SCALE GENOMIC DNA]</scope>
    <source>
        <strain evidence="3">WF-38-12</strain>
    </source>
</reference>
<feature type="region of interest" description="Disordered" evidence="1">
    <location>
        <begin position="461"/>
        <end position="484"/>
    </location>
</feature>
<protein>
    <recommendedName>
        <fullName evidence="2">DUF7587 domain-containing protein</fullName>
    </recommendedName>
</protein>
<organism evidence="3 4">
    <name type="scientific">Talaromyces islandicus</name>
    <name type="common">Penicillium islandicum</name>
    <dbReference type="NCBI Taxonomy" id="28573"/>
    <lineage>
        <taxon>Eukaryota</taxon>
        <taxon>Fungi</taxon>
        <taxon>Dikarya</taxon>
        <taxon>Ascomycota</taxon>
        <taxon>Pezizomycotina</taxon>
        <taxon>Eurotiomycetes</taxon>
        <taxon>Eurotiomycetidae</taxon>
        <taxon>Eurotiales</taxon>
        <taxon>Trichocomaceae</taxon>
        <taxon>Talaromyces</taxon>
        <taxon>Talaromyces sect. Islandici</taxon>
    </lineage>
</organism>
<evidence type="ECO:0000313" key="3">
    <source>
        <dbReference type="EMBL" id="CRG90011.1"/>
    </source>
</evidence>
<keyword evidence="4" id="KW-1185">Reference proteome</keyword>
<proteinExistence type="predicted"/>
<feature type="domain" description="DUF7587" evidence="2">
    <location>
        <begin position="227"/>
        <end position="366"/>
    </location>
</feature>
<name>A0A0U1M4R4_TALIS</name>
<dbReference type="Pfam" id="PF24494">
    <property type="entry name" value="DUF7587"/>
    <property type="match status" value="1"/>
</dbReference>